<feature type="transmembrane region" description="Helical" evidence="8">
    <location>
        <begin position="21"/>
        <end position="48"/>
    </location>
</feature>
<comment type="caution">
    <text evidence="10">The sequence shown here is derived from an EMBL/GenBank/DDBJ whole genome shotgun (WGS) entry which is preliminary data.</text>
</comment>
<comment type="subcellular location">
    <subcellularLocation>
        <location evidence="1">Membrane</location>
        <topology evidence="1">Multi-pass membrane protein</topology>
    </subcellularLocation>
</comment>
<dbReference type="PANTHER" id="PTHR24243:SF208">
    <property type="entry name" value="PYROKININ-1 RECEPTOR"/>
    <property type="match status" value="1"/>
</dbReference>
<dbReference type="PANTHER" id="PTHR24243">
    <property type="entry name" value="G-PROTEIN COUPLED RECEPTOR"/>
    <property type="match status" value="1"/>
</dbReference>
<dbReference type="GO" id="GO:0007218">
    <property type="term" value="P:neuropeptide signaling pathway"/>
    <property type="evidence" value="ECO:0007669"/>
    <property type="project" value="UniProtKB-KW"/>
</dbReference>
<dbReference type="GO" id="GO:0016020">
    <property type="term" value="C:membrane"/>
    <property type="evidence" value="ECO:0007669"/>
    <property type="project" value="UniProtKB-SubCell"/>
</dbReference>
<organism evidence="10 11">
    <name type="scientific">Biomphalaria pfeifferi</name>
    <name type="common">Bloodfluke planorb</name>
    <name type="synonym">Freshwater snail</name>
    <dbReference type="NCBI Taxonomy" id="112525"/>
    <lineage>
        <taxon>Eukaryota</taxon>
        <taxon>Metazoa</taxon>
        <taxon>Spiralia</taxon>
        <taxon>Lophotrochozoa</taxon>
        <taxon>Mollusca</taxon>
        <taxon>Gastropoda</taxon>
        <taxon>Heterobranchia</taxon>
        <taxon>Euthyneura</taxon>
        <taxon>Panpulmonata</taxon>
        <taxon>Hygrophila</taxon>
        <taxon>Lymnaeoidea</taxon>
        <taxon>Planorbidae</taxon>
        <taxon>Biomphalaria</taxon>
    </lineage>
</organism>
<feature type="transmembrane region" description="Helical" evidence="8">
    <location>
        <begin position="101"/>
        <end position="126"/>
    </location>
</feature>
<keyword evidence="7" id="KW-0807">Transducer</keyword>
<reference evidence="10" key="2">
    <citation type="submission" date="2023-04" db="EMBL/GenBank/DDBJ databases">
        <authorList>
            <person name="Bu L."/>
            <person name="Lu L."/>
            <person name="Laidemitt M.R."/>
            <person name="Zhang S.M."/>
            <person name="Mutuku M."/>
            <person name="Mkoji G."/>
            <person name="Steinauer M."/>
            <person name="Loker E.S."/>
        </authorList>
    </citation>
    <scope>NUCLEOTIDE SEQUENCE</scope>
    <source>
        <strain evidence="10">KasaAsao</strain>
        <tissue evidence="10">Whole Snail</tissue>
    </source>
</reference>
<dbReference type="EMBL" id="JASAOG010000052">
    <property type="protein sequence ID" value="KAK0057793.1"/>
    <property type="molecule type" value="Genomic_DNA"/>
</dbReference>
<dbReference type="Proteomes" id="UP001233172">
    <property type="component" value="Unassembled WGS sequence"/>
</dbReference>
<sequence length="342" mass="38661">MTQTNLTMNPGFESDEYFLQILYYTTLVNMCVVSQVVCVFGMAANIVNIRVFLKQGFQDGVIITLTALSVSDLEALMFIQLSLVCFNPLISEKDLQFSRSVISFVAAILHQFFIKSSGMITAFASFERCISVVLPLKVKTILKRRVTVYANISILLSPYAFYIPTFLSVYVNVRFMPGINTTILEVMYGDNRDILVIIQFSLSDMLVPICTFFVLLTCTSIIFKALTEQSNWRESAAKGKKSNLARKERATSKMLVAVSVMYMSLLLPQCIMFAFVALARNMYSGVSDVVIGILLLNCIIPLHVINSSVTIVIYYTMSSRYRSSFHELLESFKTKFKYKNTF</sequence>
<name>A0AAD8BNG4_BIOPF</name>
<feature type="transmembrane region" description="Helical" evidence="8">
    <location>
        <begin position="60"/>
        <end position="81"/>
    </location>
</feature>
<dbReference type="Gene3D" id="1.20.1070.10">
    <property type="entry name" value="Rhodopsin 7-helix transmembrane proteins"/>
    <property type="match status" value="1"/>
</dbReference>
<gene>
    <name evidence="10" type="ORF">Bpfe_012749</name>
</gene>
<feature type="transmembrane region" description="Helical" evidence="8">
    <location>
        <begin position="254"/>
        <end position="278"/>
    </location>
</feature>
<keyword evidence="3 8" id="KW-1133">Transmembrane helix</keyword>
<dbReference type="InterPro" id="IPR019427">
    <property type="entry name" value="7TM_GPCR_serpentine_rcpt_Srw"/>
</dbReference>
<dbReference type="PROSITE" id="PS50262">
    <property type="entry name" value="G_PROTEIN_RECEP_F1_2"/>
    <property type="match status" value="1"/>
</dbReference>
<protein>
    <submittedName>
        <fullName evidence="10">Neuropeptides capa receptor</fullName>
    </submittedName>
</protein>
<evidence type="ECO:0000313" key="10">
    <source>
        <dbReference type="EMBL" id="KAK0057793.1"/>
    </source>
</evidence>
<evidence type="ECO:0000256" key="4">
    <source>
        <dbReference type="ARBA" id="ARBA00023040"/>
    </source>
</evidence>
<feature type="transmembrane region" description="Helical" evidence="8">
    <location>
        <begin position="290"/>
        <end position="315"/>
    </location>
</feature>
<keyword evidence="6 10" id="KW-0675">Receptor</keyword>
<evidence type="ECO:0000256" key="6">
    <source>
        <dbReference type="ARBA" id="ARBA00023170"/>
    </source>
</evidence>
<evidence type="ECO:0000256" key="5">
    <source>
        <dbReference type="ARBA" id="ARBA00023136"/>
    </source>
</evidence>
<keyword evidence="4" id="KW-0297">G-protein coupled receptor</keyword>
<dbReference type="Pfam" id="PF10324">
    <property type="entry name" value="7TM_GPCR_Srw"/>
    <property type="match status" value="1"/>
</dbReference>
<evidence type="ECO:0000256" key="8">
    <source>
        <dbReference type="SAM" id="Phobius"/>
    </source>
</evidence>
<dbReference type="AlphaFoldDB" id="A0AAD8BNG4"/>
<evidence type="ECO:0000256" key="7">
    <source>
        <dbReference type="ARBA" id="ARBA00023224"/>
    </source>
</evidence>
<reference evidence="10" key="1">
    <citation type="journal article" date="2023" name="PLoS Negl. Trop. Dis.">
        <title>A genome sequence for Biomphalaria pfeifferi, the major vector snail for the human-infecting parasite Schistosoma mansoni.</title>
        <authorList>
            <person name="Bu L."/>
            <person name="Lu L."/>
            <person name="Laidemitt M.R."/>
            <person name="Zhang S.M."/>
            <person name="Mutuku M."/>
            <person name="Mkoji G."/>
            <person name="Steinauer M."/>
            <person name="Loker E.S."/>
        </authorList>
    </citation>
    <scope>NUCLEOTIDE SEQUENCE</scope>
    <source>
        <strain evidence="10">KasaAsao</strain>
    </source>
</reference>
<evidence type="ECO:0000259" key="9">
    <source>
        <dbReference type="PROSITE" id="PS50262"/>
    </source>
</evidence>
<keyword evidence="5 8" id="KW-0472">Membrane</keyword>
<keyword evidence="10" id="KW-0527">Neuropeptide</keyword>
<evidence type="ECO:0000313" key="11">
    <source>
        <dbReference type="Proteomes" id="UP001233172"/>
    </source>
</evidence>
<keyword evidence="11" id="KW-1185">Reference proteome</keyword>
<feature type="transmembrane region" description="Helical" evidence="8">
    <location>
        <begin position="146"/>
        <end position="167"/>
    </location>
</feature>
<dbReference type="SUPFAM" id="SSF81321">
    <property type="entry name" value="Family A G protein-coupled receptor-like"/>
    <property type="match status" value="1"/>
</dbReference>
<proteinExistence type="predicted"/>
<keyword evidence="2 8" id="KW-0812">Transmembrane</keyword>
<dbReference type="GO" id="GO:0008528">
    <property type="term" value="F:G protein-coupled peptide receptor activity"/>
    <property type="evidence" value="ECO:0007669"/>
    <property type="project" value="InterPro"/>
</dbReference>
<evidence type="ECO:0000256" key="2">
    <source>
        <dbReference type="ARBA" id="ARBA00022692"/>
    </source>
</evidence>
<evidence type="ECO:0000256" key="1">
    <source>
        <dbReference type="ARBA" id="ARBA00004141"/>
    </source>
</evidence>
<feature type="domain" description="G-protein coupled receptors family 1 profile" evidence="9">
    <location>
        <begin position="44"/>
        <end position="314"/>
    </location>
</feature>
<evidence type="ECO:0000256" key="3">
    <source>
        <dbReference type="ARBA" id="ARBA00022989"/>
    </source>
</evidence>
<dbReference type="InterPro" id="IPR017452">
    <property type="entry name" value="GPCR_Rhodpsn_7TM"/>
</dbReference>
<accession>A0AAD8BNG4</accession>
<feature type="transmembrane region" description="Helical" evidence="8">
    <location>
        <begin position="205"/>
        <end position="226"/>
    </location>
</feature>